<gene>
    <name evidence="1" type="ORF">B0H16DRAFT_1702940</name>
    <name evidence="2" type="ORF">B0H16DRAFT_1899197</name>
</gene>
<dbReference type="Proteomes" id="UP001215598">
    <property type="component" value="Unassembled WGS sequence"/>
</dbReference>
<dbReference type="AlphaFoldDB" id="A0AAD7H7D5"/>
<evidence type="ECO:0000313" key="3">
    <source>
        <dbReference type="Proteomes" id="UP001215598"/>
    </source>
</evidence>
<accession>A0AAD7H7D5</accession>
<evidence type="ECO:0000313" key="2">
    <source>
        <dbReference type="EMBL" id="KAJ7714223.1"/>
    </source>
</evidence>
<organism evidence="2 3">
    <name type="scientific">Mycena metata</name>
    <dbReference type="NCBI Taxonomy" id="1033252"/>
    <lineage>
        <taxon>Eukaryota</taxon>
        <taxon>Fungi</taxon>
        <taxon>Dikarya</taxon>
        <taxon>Basidiomycota</taxon>
        <taxon>Agaricomycotina</taxon>
        <taxon>Agaricomycetes</taxon>
        <taxon>Agaricomycetidae</taxon>
        <taxon>Agaricales</taxon>
        <taxon>Marasmiineae</taxon>
        <taxon>Mycenaceae</taxon>
        <taxon>Mycena</taxon>
    </lineage>
</organism>
<evidence type="ECO:0000313" key="1">
    <source>
        <dbReference type="EMBL" id="KAJ7712455.1"/>
    </source>
</evidence>
<dbReference type="EMBL" id="JARKIB010000329">
    <property type="protein sequence ID" value="KAJ7714223.1"/>
    <property type="molecule type" value="Genomic_DNA"/>
</dbReference>
<sequence length="551" mass="62134">MSIPVDPLEPIASESFSALKGDVLRHHRDNLADVAASLSLWRDLSKLRSALPCLRQFTSVQYHFGDHFLLLFLNSVEENIDTVVDVPLYIGQRPVYLTHGAAYNSGIVDIPRLGDVDPRALMSDEDVNLIKKHFLHAHGIRIHVWGFVDIFFRDLEALERQRALPLPRRIGGLPFDFIIGEHWPTSDLVNPSNPLPPRPSSPSRLNAEPSLLPSIPVISMQSSSCTGVKISFEGKDYITTTSHAWVSTAELRETRRKRLALQKSVPKEKRESDFALRKKAQLEPASRRPRRRFLVVKFGKWVERVLQVLRGSGRTKISTPLNVKVYLEASENKPIGRITRTFDQLSQHIAGSYLNLFPNAFTHDLSLIEAEDGDVLPRMVVPPWHPIIHPQFAPPEMAIRFKTDPGSPCKPKVHPAFILNYSTKAAKEVLIDGVDYFFDAEQKQITRSFIWRTQKETESDYCSSGGSGSVVYLGQPTDEQVRALVFQNYQTTVTDKTLGGVAAARRYLGLEHLVTFKGGFLLPKAIEEHARIKVEREEEEGSLSCNVKRTQ</sequence>
<protein>
    <submittedName>
        <fullName evidence="2">Uncharacterized protein</fullName>
    </submittedName>
</protein>
<keyword evidence="3" id="KW-1185">Reference proteome</keyword>
<proteinExistence type="predicted"/>
<name>A0AAD7H7D5_9AGAR</name>
<comment type="caution">
    <text evidence="2">The sequence shown here is derived from an EMBL/GenBank/DDBJ whole genome shotgun (WGS) entry which is preliminary data.</text>
</comment>
<dbReference type="EMBL" id="JARKIB010000366">
    <property type="protein sequence ID" value="KAJ7712455.1"/>
    <property type="molecule type" value="Genomic_DNA"/>
</dbReference>
<reference evidence="2" key="1">
    <citation type="submission" date="2023-03" db="EMBL/GenBank/DDBJ databases">
        <title>Massive genome expansion in bonnet fungi (Mycena s.s.) driven by repeated elements and novel gene families across ecological guilds.</title>
        <authorList>
            <consortium name="Lawrence Berkeley National Laboratory"/>
            <person name="Harder C.B."/>
            <person name="Miyauchi S."/>
            <person name="Viragh M."/>
            <person name="Kuo A."/>
            <person name="Thoen E."/>
            <person name="Andreopoulos B."/>
            <person name="Lu D."/>
            <person name="Skrede I."/>
            <person name="Drula E."/>
            <person name="Henrissat B."/>
            <person name="Morin E."/>
            <person name="Kohler A."/>
            <person name="Barry K."/>
            <person name="LaButti K."/>
            <person name="Morin E."/>
            <person name="Salamov A."/>
            <person name="Lipzen A."/>
            <person name="Mereny Z."/>
            <person name="Hegedus B."/>
            <person name="Baldrian P."/>
            <person name="Stursova M."/>
            <person name="Weitz H."/>
            <person name="Taylor A."/>
            <person name="Grigoriev I.V."/>
            <person name="Nagy L.G."/>
            <person name="Martin F."/>
            <person name="Kauserud H."/>
        </authorList>
    </citation>
    <scope>NUCLEOTIDE SEQUENCE</scope>
    <source>
        <strain evidence="2">CBHHK182m</strain>
    </source>
</reference>